<dbReference type="CDD" id="cd02696">
    <property type="entry name" value="MurNAc-LAA"/>
    <property type="match status" value="1"/>
</dbReference>
<sequence length="173" mass="19042">MTITVTAGHSVRDPGACAHGRREADIAVDAREIIKYYLVQWGHKVVSDGLDRTQNLELPEAIKLQKGSDISVEVHCNAGAETANGVEVLAKSKDAALAKAIARAIHDTTGIKLRRNEGWYYDANDHHRFGFVRAGGLIIELFFITNKAELAIWDAKKWVICKAIAKAISDHLK</sequence>
<dbReference type="PANTHER" id="PTHR30404:SF0">
    <property type="entry name" value="N-ACETYLMURAMOYL-L-ALANINE AMIDASE AMIC"/>
    <property type="match status" value="1"/>
</dbReference>
<dbReference type="RefSeq" id="YP_004300589.1">
    <property type="nucleotide sequence ID" value="NC_015250.1"/>
</dbReference>
<evidence type="ECO:0000313" key="4">
    <source>
        <dbReference type="Proteomes" id="UP000000330"/>
    </source>
</evidence>
<protein>
    <submittedName>
        <fullName evidence="3">Putative bacterial N-acetylmuramoyl-L-alanine amidase</fullName>
    </submittedName>
</protein>
<evidence type="ECO:0000259" key="2">
    <source>
        <dbReference type="SMART" id="SM00646"/>
    </source>
</evidence>
<keyword evidence="1" id="KW-0378">Hydrolase</keyword>
<dbReference type="Gene3D" id="3.40.630.40">
    <property type="entry name" value="Zn-dependent exopeptidases"/>
    <property type="match status" value="1"/>
</dbReference>
<proteinExistence type="predicted"/>
<organism evidence="3 4">
    <name type="scientific">Acinetobacter phage 133</name>
    <dbReference type="NCBI Taxonomy" id="2919552"/>
    <lineage>
        <taxon>Viruses</taxon>
        <taxon>Duplodnaviria</taxon>
        <taxon>Heunggongvirae</taxon>
        <taxon>Uroviricota</taxon>
        <taxon>Caudoviricetes</taxon>
        <taxon>Pantevenvirales</taxon>
        <taxon>Straboviridae</taxon>
        <taxon>Tevenvirinae</taxon>
        <taxon>Centumtrigintavirus</taxon>
        <taxon>Centumtrigintavirus cv133</taxon>
        <taxon>Acinetobacter virus 133</taxon>
    </lineage>
</organism>
<evidence type="ECO:0000313" key="3">
    <source>
        <dbReference type="EMBL" id="ADJ19355.1"/>
    </source>
</evidence>
<feature type="domain" description="MurNAc-LAA" evidence="2">
    <location>
        <begin position="59"/>
        <end position="169"/>
    </location>
</feature>
<accession>D9I5X4</accession>
<dbReference type="SUPFAM" id="SSF53187">
    <property type="entry name" value="Zn-dependent exopeptidases"/>
    <property type="match status" value="1"/>
</dbReference>
<dbReference type="Proteomes" id="UP000000330">
    <property type="component" value="Segment"/>
</dbReference>
<dbReference type="InterPro" id="IPR050695">
    <property type="entry name" value="N-acetylmuramoyl_amidase_3"/>
</dbReference>
<dbReference type="EMBL" id="HM114315">
    <property type="protein sequence ID" value="ADJ19355.1"/>
    <property type="molecule type" value="Genomic_DNA"/>
</dbReference>
<dbReference type="GO" id="GO:0008745">
    <property type="term" value="F:N-acetylmuramoyl-L-alanine amidase activity"/>
    <property type="evidence" value="ECO:0007669"/>
    <property type="project" value="InterPro"/>
</dbReference>
<gene>
    <name evidence="3" type="ORF">Acj133p008</name>
</gene>
<dbReference type="GeneID" id="10322995"/>
<dbReference type="PANTHER" id="PTHR30404">
    <property type="entry name" value="N-ACETYLMURAMOYL-L-ALANINE AMIDASE"/>
    <property type="match status" value="1"/>
</dbReference>
<keyword evidence="4" id="KW-1185">Reference proteome</keyword>
<evidence type="ECO:0000256" key="1">
    <source>
        <dbReference type="ARBA" id="ARBA00022801"/>
    </source>
</evidence>
<name>D9I5X4_9CAUD</name>
<dbReference type="KEGG" id="vg:10322995"/>
<dbReference type="InterPro" id="IPR002508">
    <property type="entry name" value="MurNAc-LAA_cat"/>
</dbReference>
<dbReference type="GO" id="GO:0009253">
    <property type="term" value="P:peptidoglycan catabolic process"/>
    <property type="evidence" value="ECO:0007669"/>
    <property type="project" value="InterPro"/>
</dbReference>
<reference evidence="3 4" key="1">
    <citation type="journal article" date="2010" name="Virol. J.">
        <title>Genomes of the T4-related bacteriophages as windows on microbial genome evolution.</title>
        <authorList>
            <person name="Petrov V.M."/>
            <person name="Ratnayaka S."/>
            <person name="Nolan J.M."/>
            <person name="Miller E.S."/>
            <person name="Karam J.D."/>
        </authorList>
    </citation>
    <scope>NUCLEOTIDE SEQUENCE [LARGE SCALE GENOMIC DNA]</scope>
    <source>
        <strain evidence="3">Acj133</strain>
    </source>
</reference>
<dbReference type="Pfam" id="PF01520">
    <property type="entry name" value="Amidase_3"/>
    <property type="match status" value="1"/>
</dbReference>
<dbReference type="SMART" id="SM00646">
    <property type="entry name" value="Ami_3"/>
    <property type="match status" value="1"/>
</dbReference>